<evidence type="ECO:0000256" key="1">
    <source>
        <dbReference type="ARBA" id="ARBA00004167"/>
    </source>
</evidence>
<evidence type="ECO:0000256" key="6">
    <source>
        <dbReference type="ARBA" id="ARBA00022960"/>
    </source>
</evidence>
<evidence type="ECO:0000313" key="15">
    <source>
        <dbReference type="EMBL" id="SHJ82168.1"/>
    </source>
</evidence>
<keyword evidence="7" id="KW-0573">Peptidoglycan synthesis</keyword>
<dbReference type="SUPFAM" id="SSF56601">
    <property type="entry name" value="beta-lactamase/transpeptidase-like"/>
    <property type="match status" value="2"/>
</dbReference>
<dbReference type="GO" id="GO:0008658">
    <property type="term" value="F:penicillin binding"/>
    <property type="evidence" value="ECO:0007669"/>
    <property type="project" value="InterPro"/>
</dbReference>
<feature type="transmembrane region" description="Helical" evidence="12">
    <location>
        <begin position="12"/>
        <end position="32"/>
    </location>
</feature>
<dbReference type="Proteomes" id="UP000184465">
    <property type="component" value="Unassembled WGS sequence"/>
</dbReference>
<dbReference type="InterPro" id="IPR005311">
    <property type="entry name" value="PBP_dimer"/>
</dbReference>
<proteinExistence type="inferred from homology"/>
<dbReference type="GO" id="GO:0008360">
    <property type="term" value="P:regulation of cell shape"/>
    <property type="evidence" value="ECO:0007669"/>
    <property type="project" value="UniProtKB-KW"/>
</dbReference>
<dbReference type="AlphaFoldDB" id="A0A1M6MFE9"/>
<dbReference type="Pfam" id="PF00905">
    <property type="entry name" value="Transpeptidase"/>
    <property type="match status" value="1"/>
</dbReference>
<dbReference type="GO" id="GO:0071555">
    <property type="term" value="P:cell wall organization"/>
    <property type="evidence" value="ECO:0007669"/>
    <property type="project" value="UniProtKB-KW"/>
</dbReference>
<dbReference type="GO" id="GO:0071972">
    <property type="term" value="F:peptidoglycan L,D-transpeptidase activity"/>
    <property type="evidence" value="ECO:0007669"/>
    <property type="project" value="TreeGrafter"/>
</dbReference>
<evidence type="ECO:0000256" key="3">
    <source>
        <dbReference type="ARBA" id="ARBA00007171"/>
    </source>
</evidence>
<feature type="coiled-coil region" evidence="11">
    <location>
        <begin position="814"/>
        <end position="878"/>
    </location>
</feature>
<keyword evidence="16" id="KW-1185">Reference proteome</keyword>
<evidence type="ECO:0000256" key="8">
    <source>
        <dbReference type="ARBA" id="ARBA00022989"/>
    </source>
</evidence>
<dbReference type="EMBL" id="FRAG01000010">
    <property type="protein sequence ID" value="SHJ82168.1"/>
    <property type="molecule type" value="Genomic_DNA"/>
</dbReference>
<feature type="domain" description="Penicillin-binding protein dimerisation" evidence="14">
    <location>
        <begin position="52"/>
        <end position="352"/>
    </location>
</feature>
<dbReference type="RefSeq" id="WP_073147966.1">
    <property type="nucleotide sequence ID" value="NZ_FRAG01000010.1"/>
</dbReference>
<dbReference type="PANTHER" id="PTHR30627">
    <property type="entry name" value="PEPTIDOGLYCAN D,D-TRANSPEPTIDASE"/>
    <property type="match status" value="1"/>
</dbReference>
<dbReference type="Gene3D" id="3.40.710.10">
    <property type="entry name" value="DD-peptidase/beta-lactamase superfamily"/>
    <property type="match status" value="2"/>
</dbReference>
<keyword evidence="8 12" id="KW-1133">Transmembrane helix</keyword>
<sequence length="977" mass="110913">MLDKLKDRNNQVILGLILIFLIIFVRLLNLTIVEGEARRAASEDIRKKNISIVAPRGEIRDRNGILIAGNVPSFTVQLVRSELQELNEVAIKIIDILDKNSEEHIEFPIIIRDGEYVYSYDLEINNWLASLGEEYENLRDAEAVFNKIVADNLPIENLDNIKAQEYLIAMGITPPISVSKMKFLPQIKKENFLKNYELDINIDAKEAFRKIRKKYKIDDEYSDIDARKILTIRHALNQLGYLQYKPLRIANDISEKTAILIEEAGMDLPGISVVIEPKRYYPKGEMAAHILGYLGKISNEYEIKKYVNENSYSRNDIIGKTGIEGRYELVLKGENGIKSVEVDTYGRTVKELDYEKKPKPGKDIYLTIDSNLQKVAEESLKHALEEIQRGGTFKSKWGDYKYKESFPNAKAGAVVVTDVNTGEVLALASYPAYDPNLFASGISSKDWQSLQPVNKRDPIAPSPLLNIATITAVQPGSIFKMITGLAAAEEGLDPNKKLYDGGVIRRGSKTFGCWLWNQYRASHGYVDLIKAIEHSCNYYMYDVVNGYDYYKNEPLGIDMNVNKLIDYAKLFGLGESTGIEISEIAPGVPDPDKKSETILLYMERRLYKISKDYFPEDILNDESKLKGCIDEILSWADENPSRGEIIRRLIKMGVEESKLDGLADIIKFDYFNQMDFKEGDAFNLAIGQGSHAYTPVQMARYISAIANGGYLNELTLIKKIADEEQSKEDKKRKIEFNNENILDYIKEGMRRVNATGTARGVFNGFIGVAGKTGTAERDGKIPPLDEVKYLKQHLKDIAPNLSLNTITTESSAIFKQRKEELLALQKESEILQEKILSLKQQHEKANNEKEKEQINKDMEEVKNRKNRVKNEIINKLTRGYFDEGSIMREAIKRLTNNNITDEMIDKFKSDYDNFAWFVSFAPYEKPEIAVVVLLFQGGHGGYGAPIAKEIIGTYLETNAQNLPEDVKNFLNPNDHLN</sequence>
<evidence type="ECO:0000259" key="14">
    <source>
        <dbReference type="Pfam" id="PF03717"/>
    </source>
</evidence>
<dbReference type="InterPro" id="IPR036138">
    <property type="entry name" value="PBP_dimer_sf"/>
</dbReference>
<dbReference type="GO" id="GO:0005886">
    <property type="term" value="C:plasma membrane"/>
    <property type="evidence" value="ECO:0007669"/>
    <property type="project" value="UniProtKB-SubCell"/>
</dbReference>
<reference evidence="15 16" key="1">
    <citation type="submission" date="2016-11" db="EMBL/GenBank/DDBJ databases">
        <authorList>
            <person name="Jaros S."/>
            <person name="Januszkiewicz K."/>
            <person name="Wedrychowicz H."/>
        </authorList>
    </citation>
    <scope>NUCLEOTIDE SEQUENCE [LARGE SCALE GENOMIC DNA]</scope>
    <source>
        <strain evidence="15 16">DSM 15212</strain>
    </source>
</reference>
<dbReference type="Pfam" id="PF03717">
    <property type="entry name" value="PBP_dimer"/>
    <property type="match status" value="1"/>
</dbReference>
<evidence type="ECO:0000256" key="7">
    <source>
        <dbReference type="ARBA" id="ARBA00022984"/>
    </source>
</evidence>
<dbReference type="InterPro" id="IPR001460">
    <property type="entry name" value="PCN-bd_Tpept"/>
</dbReference>
<accession>A0A1M6MFE9</accession>
<comment type="subcellular location">
    <subcellularLocation>
        <location evidence="2">Cell membrane</location>
    </subcellularLocation>
    <subcellularLocation>
        <location evidence="1">Membrane</location>
        <topology evidence="1">Single-pass membrane protein</topology>
    </subcellularLocation>
</comment>
<organism evidence="15 16">
    <name type="scientific">Paramaledivibacter caminithermalis (strain DSM 15212 / CIP 107654 / DViRD3)</name>
    <name type="common">Clostridium caminithermale</name>
    <dbReference type="NCBI Taxonomy" id="1121301"/>
    <lineage>
        <taxon>Bacteria</taxon>
        <taxon>Bacillati</taxon>
        <taxon>Bacillota</taxon>
        <taxon>Clostridia</taxon>
        <taxon>Peptostreptococcales</taxon>
        <taxon>Caminicellaceae</taxon>
        <taxon>Paramaledivibacter</taxon>
    </lineage>
</organism>
<keyword evidence="11" id="KW-0175">Coiled coil</keyword>
<dbReference type="Gene3D" id="3.90.1310.10">
    <property type="entry name" value="Penicillin-binding protein 2a (Domain 2)"/>
    <property type="match status" value="2"/>
</dbReference>
<keyword evidence="6" id="KW-0133">Cell shape</keyword>
<evidence type="ECO:0000259" key="13">
    <source>
        <dbReference type="Pfam" id="PF00905"/>
    </source>
</evidence>
<dbReference type="GO" id="GO:0009252">
    <property type="term" value="P:peptidoglycan biosynthetic process"/>
    <property type="evidence" value="ECO:0007669"/>
    <property type="project" value="UniProtKB-KW"/>
</dbReference>
<evidence type="ECO:0000313" key="16">
    <source>
        <dbReference type="Proteomes" id="UP000184465"/>
    </source>
</evidence>
<keyword evidence="10" id="KW-0961">Cell wall biogenesis/degradation</keyword>
<name>A0A1M6MFE9_PARC5</name>
<dbReference type="PANTHER" id="PTHR30627:SF2">
    <property type="entry name" value="PEPTIDOGLYCAN D,D-TRANSPEPTIDASE MRDA"/>
    <property type="match status" value="1"/>
</dbReference>
<evidence type="ECO:0000256" key="4">
    <source>
        <dbReference type="ARBA" id="ARBA00022475"/>
    </source>
</evidence>
<dbReference type="SUPFAM" id="SSF56519">
    <property type="entry name" value="Penicillin binding protein dimerisation domain"/>
    <property type="match status" value="1"/>
</dbReference>
<comment type="similarity">
    <text evidence="3">Belongs to the transpeptidase family.</text>
</comment>
<dbReference type="InterPro" id="IPR012338">
    <property type="entry name" value="Beta-lactam/transpept-like"/>
</dbReference>
<keyword evidence="5 12" id="KW-0812">Transmembrane</keyword>
<feature type="domain" description="Penicillin-binding protein transpeptidase" evidence="13">
    <location>
        <begin position="412"/>
        <end position="779"/>
    </location>
</feature>
<keyword evidence="9 12" id="KW-0472">Membrane</keyword>
<evidence type="ECO:0000256" key="2">
    <source>
        <dbReference type="ARBA" id="ARBA00004236"/>
    </source>
</evidence>
<keyword evidence="4" id="KW-1003">Cell membrane</keyword>
<dbReference type="OrthoDB" id="9757901at2"/>
<evidence type="ECO:0000256" key="9">
    <source>
        <dbReference type="ARBA" id="ARBA00023136"/>
    </source>
</evidence>
<dbReference type="InterPro" id="IPR050515">
    <property type="entry name" value="Beta-lactam/transpept"/>
</dbReference>
<evidence type="ECO:0000256" key="10">
    <source>
        <dbReference type="ARBA" id="ARBA00023316"/>
    </source>
</evidence>
<gene>
    <name evidence="15" type="ORF">SAMN02745912_01217</name>
</gene>
<evidence type="ECO:0000256" key="5">
    <source>
        <dbReference type="ARBA" id="ARBA00022692"/>
    </source>
</evidence>
<evidence type="ECO:0000256" key="11">
    <source>
        <dbReference type="SAM" id="Coils"/>
    </source>
</evidence>
<evidence type="ECO:0000256" key="12">
    <source>
        <dbReference type="SAM" id="Phobius"/>
    </source>
</evidence>
<protein>
    <submittedName>
        <fullName evidence="15">Penicillin-binding protein 2</fullName>
    </submittedName>
</protein>
<dbReference type="STRING" id="1121301.SAMN02745912_01217"/>